<sequence length="231" mass="26811">MSDTKIKSVQPAKEKLENLLDEVKTMDLTPPYQHLSVDEKRLKLYLDTLGSINEKWLEYIQKQKNEQKRKEKNTNTQIWSTTMQSKIKYRTISTEGASPNVSADSKFATATLPTFNGDPKLWRGFWGSFDAALHLQKIPDIQRLSDLMPQRKCSTSCQRLWYSSRKKSHIVKDCRKLKKLCFHCKGRHNSALCTNHRKDTRPEKLQEKLEPTVTNSIFVGKIDLKVLVCRV</sequence>
<evidence type="ECO:0000313" key="1">
    <source>
        <dbReference type="EMBL" id="EJD75375.1"/>
    </source>
</evidence>
<name>A0A1S0UIH0_LOALO</name>
<dbReference type="CTD" id="31251669"/>
<gene>
    <name evidence="1" type="ORF">LOAG_17467</name>
</gene>
<dbReference type="RefSeq" id="XP_020306245.1">
    <property type="nucleotide sequence ID" value="XM_020450128.1"/>
</dbReference>
<dbReference type="InParanoid" id="A0A1S0UIH0"/>
<reference evidence="1" key="1">
    <citation type="submission" date="2012-04" db="EMBL/GenBank/DDBJ databases">
        <title>The Genome Sequence of Loa loa.</title>
        <authorList>
            <consortium name="The Broad Institute Genome Sequencing Platform"/>
            <consortium name="Broad Institute Genome Sequencing Center for Infectious Disease"/>
            <person name="Nutman T.B."/>
            <person name="Fink D.L."/>
            <person name="Russ C."/>
            <person name="Young S."/>
            <person name="Zeng Q."/>
            <person name="Gargeya S."/>
            <person name="Alvarado L."/>
            <person name="Berlin A."/>
            <person name="Chapman S.B."/>
            <person name="Chen Z."/>
            <person name="Freedman E."/>
            <person name="Gellesch M."/>
            <person name="Goldberg J."/>
            <person name="Griggs A."/>
            <person name="Gujja S."/>
            <person name="Heilman E.R."/>
            <person name="Heiman D."/>
            <person name="Howarth C."/>
            <person name="Mehta T."/>
            <person name="Neiman D."/>
            <person name="Pearson M."/>
            <person name="Roberts A."/>
            <person name="Saif S."/>
            <person name="Shea T."/>
            <person name="Shenoy N."/>
            <person name="Sisk P."/>
            <person name="Stolte C."/>
            <person name="Sykes S."/>
            <person name="White J."/>
            <person name="Yandava C."/>
            <person name="Haas B."/>
            <person name="Henn M.R."/>
            <person name="Nusbaum C."/>
            <person name="Birren B."/>
        </authorList>
    </citation>
    <scope>NUCLEOTIDE SEQUENCE [LARGE SCALE GENOMIC DNA]</scope>
</reference>
<evidence type="ECO:0008006" key="2">
    <source>
        <dbReference type="Google" id="ProtNLM"/>
    </source>
</evidence>
<dbReference type="GeneID" id="31251669"/>
<accession>A0A1S0UIH0</accession>
<dbReference type="KEGG" id="loa:LOAG_17467"/>
<dbReference type="EMBL" id="JH712144">
    <property type="protein sequence ID" value="EJD75375.1"/>
    <property type="molecule type" value="Genomic_DNA"/>
</dbReference>
<organism evidence="1">
    <name type="scientific">Loa loa</name>
    <name type="common">Eye worm</name>
    <name type="synonym">Filaria loa</name>
    <dbReference type="NCBI Taxonomy" id="7209"/>
    <lineage>
        <taxon>Eukaryota</taxon>
        <taxon>Metazoa</taxon>
        <taxon>Ecdysozoa</taxon>
        <taxon>Nematoda</taxon>
        <taxon>Chromadorea</taxon>
        <taxon>Rhabditida</taxon>
        <taxon>Spirurina</taxon>
        <taxon>Spiruromorpha</taxon>
        <taxon>Filarioidea</taxon>
        <taxon>Onchocercidae</taxon>
        <taxon>Loa</taxon>
    </lineage>
</organism>
<protein>
    <recommendedName>
        <fullName evidence="2">Zinc knuckle family protein</fullName>
    </recommendedName>
</protein>
<dbReference type="AlphaFoldDB" id="A0A1S0UIH0"/>
<proteinExistence type="predicted"/>